<feature type="domain" description="Cytochrome b561 bacterial/Ni-hydrogenase" evidence="7">
    <location>
        <begin position="50"/>
        <end position="188"/>
    </location>
</feature>
<evidence type="ECO:0000259" key="7">
    <source>
        <dbReference type="Pfam" id="PF01292"/>
    </source>
</evidence>
<evidence type="ECO:0000256" key="2">
    <source>
        <dbReference type="ARBA" id="ARBA00022475"/>
    </source>
</evidence>
<dbReference type="InterPro" id="IPR011577">
    <property type="entry name" value="Cyt_b561_bac/Ni-Hgenase"/>
</dbReference>
<name>A0ABU1TEE4_9SPHI</name>
<accession>A0ABU1TEE4</accession>
<dbReference type="PANTHER" id="PTHR30485:SF0">
    <property type="entry name" value="NI_FE-HYDROGENASE 1 B-TYPE CYTOCHROME SUBUNIT-RELATED"/>
    <property type="match status" value="1"/>
</dbReference>
<protein>
    <submittedName>
        <fullName evidence="8">Cytochrome b</fullName>
    </submittedName>
</protein>
<dbReference type="PANTHER" id="PTHR30485">
    <property type="entry name" value="NI/FE-HYDROGENASE 1 B-TYPE CYTOCHROME SUBUNIT"/>
    <property type="match status" value="1"/>
</dbReference>
<evidence type="ECO:0000313" key="9">
    <source>
        <dbReference type="Proteomes" id="UP001247620"/>
    </source>
</evidence>
<gene>
    <name evidence="8" type="ORF">J2W55_003580</name>
</gene>
<comment type="subcellular location">
    <subcellularLocation>
        <location evidence="1">Cell membrane</location>
        <topology evidence="1">Multi-pass membrane protein</topology>
    </subcellularLocation>
</comment>
<evidence type="ECO:0000313" key="8">
    <source>
        <dbReference type="EMBL" id="MDR6943727.1"/>
    </source>
</evidence>
<evidence type="ECO:0000256" key="1">
    <source>
        <dbReference type="ARBA" id="ARBA00004651"/>
    </source>
</evidence>
<feature type="transmembrane region" description="Helical" evidence="6">
    <location>
        <begin position="54"/>
        <end position="75"/>
    </location>
</feature>
<organism evidence="8 9">
    <name type="scientific">Mucilaginibacter pocheonensis</name>
    <dbReference type="NCBI Taxonomy" id="398050"/>
    <lineage>
        <taxon>Bacteria</taxon>
        <taxon>Pseudomonadati</taxon>
        <taxon>Bacteroidota</taxon>
        <taxon>Sphingobacteriia</taxon>
        <taxon>Sphingobacteriales</taxon>
        <taxon>Sphingobacteriaceae</taxon>
        <taxon>Mucilaginibacter</taxon>
    </lineage>
</organism>
<reference evidence="8 9" key="1">
    <citation type="submission" date="2023-07" db="EMBL/GenBank/DDBJ databases">
        <title>Sorghum-associated microbial communities from plants grown in Nebraska, USA.</title>
        <authorList>
            <person name="Schachtman D."/>
        </authorList>
    </citation>
    <scope>NUCLEOTIDE SEQUENCE [LARGE SCALE GENOMIC DNA]</scope>
    <source>
        <strain evidence="8 9">3262</strain>
    </source>
</reference>
<keyword evidence="5 6" id="KW-0472">Membrane</keyword>
<dbReference type="EMBL" id="JAVDUU010000003">
    <property type="protein sequence ID" value="MDR6943727.1"/>
    <property type="molecule type" value="Genomic_DNA"/>
</dbReference>
<dbReference type="Proteomes" id="UP001247620">
    <property type="component" value="Unassembled WGS sequence"/>
</dbReference>
<keyword evidence="3 6" id="KW-0812">Transmembrane</keyword>
<feature type="transmembrane region" description="Helical" evidence="6">
    <location>
        <begin position="154"/>
        <end position="173"/>
    </location>
</feature>
<evidence type="ECO:0000256" key="6">
    <source>
        <dbReference type="SAM" id="Phobius"/>
    </source>
</evidence>
<dbReference type="SUPFAM" id="SSF81342">
    <property type="entry name" value="Transmembrane di-heme cytochromes"/>
    <property type="match status" value="1"/>
</dbReference>
<dbReference type="Gene3D" id="1.20.950.20">
    <property type="entry name" value="Transmembrane di-heme cytochromes, Chain C"/>
    <property type="match status" value="1"/>
</dbReference>
<sequence>MLVLSGSLLTVVITATVMKTSGVSNLLKEGLAKSGINIKQEVINSTAQRITDSFWFLHLYFGYALTALLMFRLLLECFQMREQKLIRSLKKLAVIYKSNHQNYQARHLLIVKIIYMIFYLALIVMVCTGLFIGYGTSLSFYNAVIGPVRAVHSAGFYFMLIFIFTHLCGVYLAEKGRSPGIVSGMIHGKPPVEL</sequence>
<evidence type="ECO:0000256" key="5">
    <source>
        <dbReference type="ARBA" id="ARBA00023136"/>
    </source>
</evidence>
<proteinExistence type="predicted"/>
<evidence type="ECO:0000256" key="3">
    <source>
        <dbReference type="ARBA" id="ARBA00022692"/>
    </source>
</evidence>
<comment type="caution">
    <text evidence="8">The sequence shown here is derived from an EMBL/GenBank/DDBJ whole genome shotgun (WGS) entry which is preliminary data.</text>
</comment>
<evidence type="ECO:0000256" key="4">
    <source>
        <dbReference type="ARBA" id="ARBA00022989"/>
    </source>
</evidence>
<keyword evidence="9" id="KW-1185">Reference proteome</keyword>
<feature type="transmembrane region" description="Helical" evidence="6">
    <location>
        <begin position="113"/>
        <end position="134"/>
    </location>
</feature>
<dbReference type="InterPro" id="IPR051542">
    <property type="entry name" value="Hydrogenase_cytochrome"/>
</dbReference>
<keyword evidence="2" id="KW-1003">Cell membrane</keyword>
<keyword evidence="4 6" id="KW-1133">Transmembrane helix</keyword>
<dbReference type="InterPro" id="IPR016174">
    <property type="entry name" value="Di-haem_cyt_TM"/>
</dbReference>
<dbReference type="Pfam" id="PF01292">
    <property type="entry name" value="Ni_hydr_CYTB"/>
    <property type="match status" value="1"/>
</dbReference>